<dbReference type="RefSeq" id="WP_038024213.1">
    <property type="nucleotide sequence ID" value="NZ_JPVT01000225.1"/>
</dbReference>
<evidence type="ECO:0000256" key="1">
    <source>
        <dbReference type="ARBA" id="ARBA00004651"/>
    </source>
</evidence>
<dbReference type="GO" id="GO:0140359">
    <property type="term" value="F:ABC-type transporter activity"/>
    <property type="evidence" value="ECO:0007669"/>
    <property type="project" value="InterPro"/>
</dbReference>
<evidence type="ECO:0000256" key="6">
    <source>
        <dbReference type="SAM" id="Phobius"/>
    </source>
</evidence>
<accession>A0A091BUH4</accession>
<dbReference type="AlphaFoldDB" id="A0A091BUH4"/>
<keyword evidence="4 6" id="KW-1133">Transmembrane helix</keyword>
<evidence type="ECO:0000313" key="8">
    <source>
        <dbReference type="EMBL" id="KFN89316.1"/>
    </source>
</evidence>
<proteinExistence type="predicted"/>
<keyword evidence="5 6" id="KW-0472">Membrane</keyword>
<sequence length="423" mass="46750">MFNLIKKDFLTLSKSKSDLIELLLMPLFLTAILGFALGDMIMSNVSIDAFDVGIVNNQNFAGDLNRLEEELLEDGLPEETTDEIISNAEDVDPSNMLIDLLEGENFEDLMIIHEFDEARTAQAAMDEGELSGLITIPERFSYDIWQSLYFDEEPNTALEVVGQEEGLVSSTILQSVVHSFADQYNLETSIALATDGQAELEEEDDRDYGGVTQLSVEEPVNAFQYYTVGMAMMFALSTASALASRAFKEKEQHVFGRIMLSGTTPMTYLSSKMISGTFITFVQLTILFIVSTLVFDIFDGKNAAFWMNMIYTTGLFSLAVGGITSLLTAISLYANDNTTVGFFSSFVSVLAFLGGSFTPVDQFSETLQQLGNWLPNGAAMTSYLQIFQGFSFQDVFPLMIRVAGAAMICLVVAIMIFPKRRLD</sequence>
<feature type="transmembrane region" description="Helical" evidence="6">
    <location>
        <begin position="277"/>
        <end position="298"/>
    </location>
</feature>
<feature type="transmembrane region" description="Helical" evidence="6">
    <location>
        <begin position="310"/>
        <end position="334"/>
    </location>
</feature>
<dbReference type="EMBL" id="JPVT01000225">
    <property type="protein sequence ID" value="KFN89316.1"/>
    <property type="molecule type" value="Genomic_DNA"/>
</dbReference>
<evidence type="ECO:0000313" key="9">
    <source>
        <dbReference type="Proteomes" id="UP000029381"/>
    </source>
</evidence>
<dbReference type="InterPro" id="IPR051449">
    <property type="entry name" value="ABC-2_transporter_component"/>
</dbReference>
<keyword evidence="9" id="KW-1185">Reference proteome</keyword>
<dbReference type="GO" id="GO:0005886">
    <property type="term" value="C:plasma membrane"/>
    <property type="evidence" value="ECO:0007669"/>
    <property type="project" value="UniProtKB-SubCell"/>
</dbReference>
<dbReference type="InterPro" id="IPR013525">
    <property type="entry name" value="ABC2_TM"/>
</dbReference>
<gene>
    <name evidence="8" type="ORF">TMU3MR103_2045</name>
</gene>
<dbReference type="Proteomes" id="UP000029381">
    <property type="component" value="Unassembled WGS sequence"/>
</dbReference>
<feature type="transmembrane region" description="Helical" evidence="6">
    <location>
        <begin position="398"/>
        <end position="417"/>
    </location>
</feature>
<keyword evidence="2" id="KW-1003">Cell membrane</keyword>
<protein>
    <recommendedName>
        <fullName evidence="7">ABC-2 type transporter transmembrane domain-containing protein</fullName>
    </recommendedName>
</protein>
<feature type="transmembrane region" description="Helical" evidence="6">
    <location>
        <begin position="340"/>
        <end position="360"/>
    </location>
</feature>
<dbReference type="PATRIC" id="fig|1302648.3.peg.2006"/>
<dbReference type="PANTHER" id="PTHR30294:SF29">
    <property type="entry name" value="MULTIDRUG ABC TRANSPORTER PERMEASE YBHS-RELATED"/>
    <property type="match status" value="1"/>
</dbReference>
<feature type="transmembrane region" description="Helical" evidence="6">
    <location>
        <begin position="223"/>
        <end position="242"/>
    </location>
</feature>
<evidence type="ECO:0000256" key="3">
    <source>
        <dbReference type="ARBA" id="ARBA00022692"/>
    </source>
</evidence>
<dbReference type="PANTHER" id="PTHR30294">
    <property type="entry name" value="MEMBRANE COMPONENT OF ABC TRANSPORTER YHHJ-RELATED"/>
    <property type="match status" value="1"/>
</dbReference>
<organism evidence="8 9">
    <name type="scientific">Tetragenococcus muriaticus 3MR10-3</name>
    <dbReference type="NCBI Taxonomy" id="1302648"/>
    <lineage>
        <taxon>Bacteria</taxon>
        <taxon>Bacillati</taxon>
        <taxon>Bacillota</taxon>
        <taxon>Bacilli</taxon>
        <taxon>Lactobacillales</taxon>
        <taxon>Enterococcaceae</taxon>
        <taxon>Tetragenococcus</taxon>
    </lineage>
</organism>
<dbReference type="Gene3D" id="3.40.1710.10">
    <property type="entry name" value="abc type-2 transporter like domain"/>
    <property type="match status" value="1"/>
</dbReference>
<dbReference type="Pfam" id="PF12698">
    <property type="entry name" value="ABC2_membrane_3"/>
    <property type="match status" value="1"/>
</dbReference>
<evidence type="ECO:0000256" key="4">
    <source>
        <dbReference type="ARBA" id="ARBA00022989"/>
    </source>
</evidence>
<reference evidence="8 9" key="1">
    <citation type="submission" date="2014-08" db="EMBL/GenBank/DDBJ databases">
        <title>Genome sequence of Tetragenococcus muriaticus.</title>
        <authorList>
            <person name="Chuea-nongthon C."/>
            <person name="Rodtong S."/>
            <person name="Yongsawatdigul J."/>
            <person name="Steele J.L."/>
            <person name="Liu X.-y."/>
            <person name="Speers J."/>
            <person name="Glasner J.D."/>
            <person name="Neeno-Eckwall E.C."/>
        </authorList>
    </citation>
    <scope>NUCLEOTIDE SEQUENCE [LARGE SCALE GENOMIC DNA]</scope>
    <source>
        <strain evidence="8 9">3MR10-3</strain>
    </source>
</reference>
<evidence type="ECO:0000256" key="5">
    <source>
        <dbReference type="ARBA" id="ARBA00023136"/>
    </source>
</evidence>
<comment type="subcellular location">
    <subcellularLocation>
        <location evidence="1">Cell membrane</location>
        <topology evidence="1">Multi-pass membrane protein</topology>
    </subcellularLocation>
</comment>
<keyword evidence="3 6" id="KW-0812">Transmembrane</keyword>
<evidence type="ECO:0000259" key="7">
    <source>
        <dbReference type="Pfam" id="PF12698"/>
    </source>
</evidence>
<name>A0A091BUH4_9ENTE</name>
<feature type="domain" description="ABC-2 type transporter transmembrane" evidence="7">
    <location>
        <begin position="19"/>
        <end position="414"/>
    </location>
</feature>
<evidence type="ECO:0000256" key="2">
    <source>
        <dbReference type="ARBA" id="ARBA00022475"/>
    </source>
</evidence>
<comment type="caution">
    <text evidence="8">The sequence shown here is derived from an EMBL/GenBank/DDBJ whole genome shotgun (WGS) entry which is preliminary data.</text>
</comment>